<evidence type="ECO:0000313" key="3">
    <source>
        <dbReference type="Proteomes" id="UP000020406"/>
    </source>
</evidence>
<dbReference type="eggNOG" id="COG4644">
    <property type="taxonomic scope" value="Bacteria"/>
</dbReference>
<evidence type="ECO:0000313" key="2">
    <source>
        <dbReference type="EMBL" id="EWS78615.1"/>
    </source>
</evidence>
<comment type="caution">
    <text evidence="2">The sequence shown here is derived from an EMBL/GenBank/DDBJ whole genome shotgun (WGS) entry which is preliminary data.</text>
</comment>
<dbReference type="EMBL" id="JDSQ01000006">
    <property type="protein sequence ID" value="EWS78615.1"/>
    <property type="molecule type" value="Genomic_DNA"/>
</dbReference>
<name>Z9JJN8_9GAMM</name>
<dbReference type="Pfam" id="PF13700">
    <property type="entry name" value="DUF4158"/>
    <property type="match status" value="1"/>
</dbReference>
<sequence length="193" mass="21863">MTAKSERLTVLSDAEQEALYGLPDFDDTQRVEYLALTEAELALASGRPSLTAQVYCVLHIGYFKAKHAFFRFDWNEVEDDCVFVLSRYFHGEPFQRKPITKHEHYAQRERIAELFGYRPWGADFMPQLVALAAQIVRRDVTPGFVAAELIVWLNEHKIIRPGYTTLQELVSEALSVERRRLGGPAGGSAGQTS</sequence>
<protein>
    <recommendedName>
        <fullName evidence="1">DUF4158 domain-containing protein</fullName>
    </recommendedName>
</protein>
<proteinExistence type="predicted"/>
<dbReference type="Proteomes" id="UP000020406">
    <property type="component" value="Unassembled WGS sequence"/>
</dbReference>
<dbReference type="PATRIC" id="fig|1444770.3.peg.1070"/>
<organism evidence="2 3">
    <name type="scientific">Xylella taiwanensis</name>
    <dbReference type="NCBI Taxonomy" id="1444770"/>
    <lineage>
        <taxon>Bacteria</taxon>
        <taxon>Pseudomonadati</taxon>
        <taxon>Pseudomonadota</taxon>
        <taxon>Gammaproteobacteria</taxon>
        <taxon>Lysobacterales</taxon>
        <taxon>Lysobacteraceae</taxon>
        <taxon>Xylella</taxon>
    </lineage>
</organism>
<feature type="domain" description="DUF4158" evidence="1">
    <location>
        <begin position="11"/>
        <end position="173"/>
    </location>
</feature>
<dbReference type="InterPro" id="IPR025296">
    <property type="entry name" value="DUF4158"/>
</dbReference>
<accession>Z9JJN8</accession>
<dbReference type="AlphaFoldDB" id="Z9JJN8"/>
<evidence type="ECO:0000259" key="1">
    <source>
        <dbReference type="Pfam" id="PF13700"/>
    </source>
</evidence>
<gene>
    <name evidence="2" type="ORF">AF72_04425</name>
</gene>
<dbReference type="STRING" id="1444770.AF72_04425"/>
<reference evidence="2 3" key="1">
    <citation type="journal article" date="2014" name="Genome Announc.">
        <title>Draft Genome Sequence of Xylella fastidiosa Pear Leaf Scorch Strain in Taiwan.</title>
        <authorList>
            <person name="Su C.C."/>
            <person name="Deng W.L."/>
            <person name="Jan F.J."/>
            <person name="Chang C.J."/>
            <person name="Huang H."/>
            <person name="Chen J."/>
        </authorList>
    </citation>
    <scope>NUCLEOTIDE SEQUENCE [LARGE SCALE GENOMIC DNA]</scope>
    <source>
        <strain evidence="2 3">PLS229</strain>
    </source>
</reference>